<evidence type="ECO:0000256" key="3">
    <source>
        <dbReference type="ARBA" id="ARBA00005119"/>
    </source>
</evidence>
<evidence type="ECO:0000256" key="1">
    <source>
        <dbReference type="ARBA" id="ARBA00001698"/>
    </source>
</evidence>
<evidence type="ECO:0000256" key="8">
    <source>
        <dbReference type="ARBA" id="ARBA00022475"/>
    </source>
</evidence>
<reference evidence="26 27" key="1">
    <citation type="journal article" date="2021" name="Int. J. Syst. Evol. Microbiol.">
        <title>Reticulibacter mediterranei gen. nov., sp. nov., within the new family Reticulibacteraceae fam. nov., and Ktedonospora formicarum gen. nov., sp. nov., Ktedonobacter robiniae sp. nov., Dictyobacter formicarum sp. nov. and Dictyobacter arantiisoli sp. nov., belonging to the class Ktedonobacteria.</title>
        <authorList>
            <person name="Yabe S."/>
            <person name="Zheng Y."/>
            <person name="Wang C.M."/>
            <person name="Sakai Y."/>
            <person name="Abe K."/>
            <person name="Yokota A."/>
            <person name="Donadio S."/>
            <person name="Cavaletti L."/>
            <person name="Monciardini P."/>
        </authorList>
    </citation>
    <scope>NUCLEOTIDE SEQUENCE [LARGE SCALE GENOMIC DNA]</scope>
    <source>
        <strain evidence="26 27">SOSP1-30</strain>
    </source>
</reference>
<feature type="transmembrane region" description="Helical" evidence="25">
    <location>
        <begin position="28"/>
        <end position="48"/>
    </location>
</feature>
<comment type="similarity">
    <text evidence="5">Belongs to the CDS family.</text>
</comment>
<evidence type="ECO:0000256" key="20">
    <source>
        <dbReference type="ARBA" id="ARBA00032253"/>
    </source>
</evidence>
<evidence type="ECO:0000256" key="7">
    <source>
        <dbReference type="ARBA" id="ARBA00019373"/>
    </source>
</evidence>
<comment type="catalytic activity">
    <reaction evidence="1">
        <text>a 1,2-diacyl-sn-glycero-3-phosphate + CTP + H(+) = a CDP-1,2-diacyl-sn-glycerol + diphosphate</text>
        <dbReference type="Rhea" id="RHEA:16229"/>
        <dbReference type="ChEBI" id="CHEBI:15378"/>
        <dbReference type="ChEBI" id="CHEBI:33019"/>
        <dbReference type="ChEBI" id="CHEBI:37563"/>
        <dbReference type="ChEBI" id="CHEBI:58332"/>
        <dbReference type="ChEBI" id="CHEBI:58608"/>
        <dbReference type="EC" id="2.7.7.41"/>
    </reaction>
</comment>
<feature type="transmembrane region" description="Helical" evidence="25">
    <location>
        <begin position="80"/>
        <end position="97"/>
    </location>
</feature>
<proteinExistence type="inferred from homology"/>
<keyword evidence="11 25" id="KW-0812">Transmembrane</keyword>
<evidence type="ECO:0000256" key="6">
    <source>
        <dbReference type="ARBA" id="ARBA00012487"/>
    </source>
</evidence>
<gene>
    <name evidence="26" type="ORF">KSB_07360</name>
</gene>
<dbReference type="GO" id="GO:0016779">
    <property type="term" value="F:nucleotidyltransferase activity"/>
    <property type="evidence" value="ECO:0007669"/>
    <property type="project" value="UniProtKB-KW"/>
</dbReference>
<evidence type="ECO:0000256" key="5">
    <source>
        <dbReference type="ARBA" id="ARBA00010185"/>
    </source>
</evidence>
<evidence type="ECO:0000256" key="24">
    <source>
        <dbReference type="SAM" id="MobiDB-lite"/>
    </source>
</evidence>
<evidence type="ECO:0000256" key="18">
    <source>
        <dbReference type="ARBA" id="ARBA00029893"/>
    </source>
</evidence>
<dbReference type="EC" id="2.7.7.41" evidence="6"/>
<feature type="compositionally biased region" description="Basic and acidic residues" evidence="24">
    <location>
        <begin position="1"/>
        <end position="10"/>
    </location>
</feature>
<evidence type="ECO:0000256" key="4">
    <source>
        <dbReference type="ARBA" id="ARBA00005189"/>
    </source>
</evidence>
<dbReference type="EMBL" id="BNJG01000001">
    <property type="protein sequence ID" value="GHO52261.1"/>
    <property type="molecule type" value="Genomic_DNA"/>
</dbReference>
<comment type="caution">
    <text evidence="26">The sequence shown here is derived from an EMBL/GenBank/DDBJ whole genome shotgun (WGS) entry which is preliminary data.</text>
</comment>
<evidence type="ECO:0000256" key="9">
    <source>
        <dbReference type="ARBA" id="ARBA00022516"/>
    </source>
</evidence>
<evidence type="ECO:0000256" key="21">
    <source>
        <dbReference type="ARBA" id="ARBA00032396"/>
    </source>
</evidence>
<keyword evidence="17" id="KW-1208">Phospholipid metabolism</keyword>
<keyword evidence="13 25" id="KW-1133">Transmembrane helix</keyword>
<comment type="pathway">
    <text evidence="4">Lipid metabolism.</text>
</comment>
<protein>
    <recommendedName>
        <fullName evidence="7">Phosphatidate cytidylyltransferase</fullName>
        <ecNumber evidence="6">2.7.7.41</ecNumber>
    </recommendedName>
    <alternativeName>
        <fullName evidence="20">CDP-DAG synthase</fullName>
    </alternativeName>
    <alternativeName>
        <fullName evidence="22">CDP-DG synthase</fullName>
    </alternativeName>
    <alternativeName>
        <fullName evidence="18">CDP-diacylglycerol synthase</fullName>
    </alternativeName>
    <alternativeName>
        <fullName evidence="21">CDP-diglyceride pyrophosphorylase</fullName>
    </alternativeName>
    <alternativeName>
        <fullName evidence="23">CDP-diglyceride synthase</fullName>
    </alternativeName>
    <alternativeName>
        <fullName evidence="19">CTP:phosphatidate cytidylyltransferase</fullName>
    </alternativeName>
</protein>
<dbReference type="Proteomes" id="UP000654345">
    <property type="component" value="Unassembled WGS sequence"/>
</dbReference>
<dbReference type="RefSeq" id="WP_201369187.1">
    <property type="nucleotide sequence ID" value="NZ_BNJG01000001.1"/>
</dbReference>
<evidence type="ECO:0000313" key="27">
    <source>
        <dbReference type="Proteomes" id="UP000654345"/>
    </source>
</evidence>
<evidence type="ECO:0000256" key="25">
    <source>
        <dbReference type="SAM" id="Phobius"/>
    </source>
</evidence>
<evidence type="ECO:0000256" key="19">
    <source>
        <dbReference type="ARBA" id="ARBA00031825"/>
    </source>
</evidence>
<keyword evidence="10" id="KW-0808">Transferase</keyword>
<evidence type="ECO:0000256" key="2">
    <source>
        <dbReference type="ARBA" id="ARBA00004651"/>
    </source>
</evidence>
<evidence type="ECO:0000256" key="12">
    <source>
        <dbReference type="ARBA" id="ARBA00022695"/>
    </source>
</evidence>
<evidence type="ECO:0000256" key="22">
    <source>
        <dbReference type="ARBA" id="ARBA00032743"/>
    </source>
</evidence>
<keyword evidence="16" id="KW-0594">Phospholipid biosynthesis</keyword>
<feature type="transmembrane region" description="Helical" evidence="25">
    <location>
        <begin position="289"/>
        <end position="306"/>
    </location>
</feature>
<dbReference type="PANTHER" id="PTHR46382">
    <property type="entry name" value="PHOSPHATIDATE CYTIDYLYLTRANSFERASE"/>
    <property type="match status" value="1"/>
</dbReference>
<evidence type="ECO:0000256" key="16">
    <source>
        <dbReference type="ARBA" id="ARBA00023209"/>
    </source>
</evidence>
<comment type="pathway">
    <text evidence="3">Phospholipid metabolism; CDP-diacylglycerol biosynthesis; CDP-diacylglycerol from sn-glycerol 3-phosphate: step 3/3.</text>
</comment>
<name>A0ABQ3UHS0_9CHLR</name>
<feature type="region of interest" description="Disordered" evidence="24">
    <location>
        <begin position="1"/>
        <end position="23"/>
    </location>
</feature>
<feature type="transmembrane region" description="Helical" evidence="25">
    <location>
        <begin position="103"/>
        <end position="121"/>
    </location>
</feature>
<evidence type="ECO:0000256" key="15">
    <source>
        <dbReference type="ARBA" id="ARBA00023136"/>
    </source>
</evidence>
<organism evidence="26 27">
    <name type="scientific">Ktedonobacter robiniae</name>
    <dbReference type="NCBI Taxonomy" id="2778365"/>
    <lineage>
        <taxon>Bacteria</taxon>
        <taxon>Bacillati</taxon>
        <taxon>Chloroflexota</taxon>
        <taxon>Ktedonobacteria</taxon>
        <taxon>Ktedonobacterales</taxon>
        <taxon>Ktedonobacteraceae</taxon>
        <taxon>Ktedonobacter</taxon>
    </lineage>
</organism>
<feature type="transmembrane region" description="Helical" evidence="25">
    <location>
        <begin position="133"/>
        <end position="154"/>
    </location>
</feature>
<keyword evidence="8" id="KW-1003">Cell membrane</keyword>
<evidence type="ECO:0000256" key="10">
    <source>
        <dbReference type="ARBA" id="ARBA00022679"/>
    </source>
</evidence>
<feature type="transmembrane region" description="Helical" evidence="25">
    <location>
        <begin position="54"/>
        <end position="73"/>
    </location>
</feature>
<feature type="transmembrane region" description="Helical" evidence="25">
    <location>
        <begin position="241"/>
        <end position="259"/>
    </location>
</feature>
<dbReference type="PANTHER" id="PTHR46382:SF1">
    <property type="entry name" value="PHOSPHATIDATE CYTIDYLYLTRANSFERASE"/>
    <property type="match status" value="1"/>
</dbReference>
<keyword evidence="9" id="KW-0444">Lipid biosynthesis</keyword>
<accession>A0ABQ3UHS0</accession>
<keyword evidence="14" id="KW-0443">Lipid metabolism</keyword>
<keyword evidence="27" id="KW-1185">Reference proteome</keyword>
<keyword evidence="15 25" id="KW-0472">Membrane</keyword>
<evidence type="ECO:0000256" key="14">
    <source>
        <dbReference type="ARBA" id="ARBA00023098"/>
    </source>
</evidence>
<sequence length="307" mass="33190">MQGANEKGEPEVSTPPPPQEANKEKTSVGLRLLTAFILIPIVLVVVWFGSWVAFAASVVLVVLGIYELHTMLVQAGYRPILWLSMGWGLLLLLATMFPLQRSLILESGLGITLLVSFPCLFSRKNLEGSVVDWALTLATALYVGGSTSFLLLLRGTEVGWLRFAPTFSLVLPRGAWWTLAALLGVWGFDSAAFFIGRLFGKHKLAPRISPAKSWEGFLGGLIFSIIAALLCTVIPLGLPWYLAVLVGVLVGVTGTLGDLSESLFKRQMHVKDSSQIVPGHGGVLDRIDSLLFAAIAVYLFASLLQLS</sequence>
<feature type="transmembrane region" description="Helical" evidence="25">
    <location>
        <begin position="216"/>
        <end position="235"/>
    </location>
</feature>
<evidence type="ECO:0000313" key="26">
    <source>
        <dbReference type="EMBL" id="GHO52261.1"/>
    </source>
</evidence>
<feature type="transmembrane region" description="Helical" evidence="25">
    <location>
        <begin position="174"/>
        <end position="195"/>
    </location>
</feature>
<evidence type="ECO:0000256" key="13">
    <source>
        <dbReference type="ARBA" id="ARBA00022989"/>
    </source>
</evidence>
<keyword evidence="12 26" id="KW-0548">Nucleotidyltransferase</keyword>
<evidence type="ECO:0000256" key="11">
    <source>
        <dbReference type="ARBA" id="ARBA00022692"/>
    </source>
</evidence>
<comment type="subcellular location">
    <subcellularLocation>
        <location evidence="2">Cell membrane</location>
        <topology evidence="2">Multi-pass membrane protein</topology>
    </subcellularLocation>
</comment>
<dbReference type="Pfam" id="PF01148">
    <property type="entry name" value="CTP_transf_1"/>
    <property type="match status" value="1"/>
</dbReference>
<evidence type="ECO:0000256" key="23">
    <source>
        <dbReference type="ARBA" id="ARBA00033406"/>
    </source>
</evidence>
<evidence type="ECO:0000256" key="17">
    <source>
        <dbReference type="ARBA" id="ARBA00023264"/>
    </source>
</evidence>